<dbReference type="GO" id="GO:0003677">
    <property type="term" value="F:DNA binding"/>
    <property type="evidence" value="ECO:0007669"/>
    <property type="project" value="InterPro"/>
</dbReference>
<evidence type="ECO:0000313" key="3">
    <source>
        <dbReference type="Proteomes" id="UP000490980"/>
    </source>
</evidence>
<dbReference type="SUPFAM" id="SSF47413">
    <property type="entry name" value="lambda repressor-like DNA-binding domains"/>
    <property type="match status" value="1"/>
</dbReference>
<reference evidence="2 3" key="1">
    <citation type="submission" date="2020-03" db="EMBL/GenBank/DDBJ databases">
        <authorList>
            <person name="Lai Q."/>
        </authorList>
    </citation>
    <scope>NUCLEOTIDE SEQUENCE [LARGE SCALE GENOMIC DNA]</scope>
    <source>
        <strain evidence="2 3">CCUG 25036</strain>
    </source>
</reference>
<feature type="domain" description="HTH cro/C1-type" evidence="1">
    <location>
        <begin position="44"/>
        <end position="91"/>
    </location>
</feature>
<dbReference type="PROSITE" id="PS50943">
    <property type="entry name" value="HTH_CROC1"/>
    <property type="match status" value="1"/>
</dbReference>
<evidence type="ECO:0000259" key="1">
    <source>
        <dbReference type="PROSITE" id="PS50943"/>
    </source>
</evidence>
<name>A0A7X5ZHF3_9GAMM</name>
<accession>A0A7X5ZHF3</accession>
<dbReference type="EMBL" id="JAARLZ010000002">
    <property type="protein sequence ID" value="NII05480.1"/>
    <property type="molecule type" value="Genomic_DNA"/>
</dbReference>
<dbReference type="AlphaFoldDB" id="A0A7X5ZHF3"/>
<dbReference type="InterPro" id="IPR010982">
    <property type="entry name" value="Lambda_DNA-bd_dom_sf"/>
</dbReference>
<dbReference type="SMART" id="SM00530">
    <property type="entry name" value="HTH_XRE"/>
    <property type="match status" value="1"/>
</dbReference>
<gene>
    <name evidence="2" type="ORF">HBF25_03635</name>
</gene>
<dbReference type="Proteomes" id="UP000490980">
    <property type="component" value="Unassembled WGS sequence"/>
</dbReference>
<evidence type="ECO:0000313" key="2">
    <source>
        <dbReference type="EMBL" id="NII05480.1"/>
    </source>
</evidence>
<sequence>MTTLSIPSNTVRQREAGAFLRSRRERLTPQDVGLPAGIRRRTPGLRREELAMLAGVGTTWYTWLEQGRDVNPSGDVLSAIARALQLDAAEREHLFVLFRVSPDASQAVEPEWVGEPIRRMLASLQDQPAFVRGRRWDILAWNRAADVVFGPYEQLEGDQRNSLHLLFANPGHRAMLADWETVARSALAMFRADFARHAGDVSFTRLIEDLSLVSKEFALWWEQQEVLRPQSGEKRINHPVAGTMSFEYSSLGIDDSSDVKLIVLTPSQTDGTLDALRRLL</sequence>
<dbReference type="Gene3D" id="1.10.260.40">
    <property type="entry name" value="lambda repressor-like DNA-binding domains"/>
    <property type="match status" value="1"/>
</dbReference>
<dbReference type="InterPro" id="IPR041413">
    <property type="entry name" value="MLTR_LBD"/>
</dbReference>
<dbReference type="Gene3D" id="3.30.450.180">
    <property type="match status" value="1"/>
</dbReference>
<keyword evidence="3" id="KW-1185">Reference proteome</keyword>
<dbReference type="PANTHER" id="PTHR35010">
    <property type="entry name" value="BLL4672 PROTEIN-RELATED"/>
    <property type="match status" value="1"/>
</dbReference>
<dbReference type="RefSeq" id="WP_166946586.1">
    <property type="nucleotide sequence ID" value="NZ_JAARLZ010000002.1"/>
</dbReference>
<dbReference type="Pfam" id="PF17765">
    <property type="entry name" value="MLTR_LBD"/>
    <property type="match status" value="1"/>
</dbReference>
<proteinExistence type="predicted"/>
<dbReference type="CDD" id="cd00093">
    <property type="entry name" value="HTH_XRE"/>
    <property type="match status" value="1"/>
</dbReference>
<organism evidence="2 3">
    <name type="scientific">Luteibacter anthropi</name>
    <dbReference type="NCBI Taxonomy" id="564369"/>
    <lineage>
        <taxon>Bacteria</taxon>
        <taxon>Pseudomonadati</taxon>
        <taxon>Pseudomonadota</taxon>
        <taxon>Gammaproteobacteria</taxon>
        <taxon>Lysobacterales</taxon>
        <taxon>Rhodanobacteraceae</taxon>
        <taxon>Luteibacter</taxon>
    </lineage>
</organism>
<comment type="caution">
    <text evidence="2">The sequence shown here is derived from an EMBL/GenBank/DDBJ whole genome shotgun (WGS) entry which is preliminary data.</text>
</comment>
<protein>
    <submittedName>
        <fullName evidence="2">Transcriptional regulator</fullName>
    </submittedName>
</protein>
<dbReference type="Pfam" id="PF13560">
    <property type="entry name" value="HTH_31"/>
    <property type="match status" value="1"/>
</dbReference>
<dbReference type="InterPro" id="IPR001387">
    <property type="entry name" value="Cro/C1-type_HTH"/>
</dbReference>